<dbReference type="EMBL" id="JAAIKR010000005">
    <property type="protein sequence ID" value="MBR9727919.1"/>
    <property type="molecule type" value="Genomic_DNA"/>
</dbReference>
<gene>
    <name evidence="1" type="ORF">G3R48_07965</name>
</gene>
<dbReference type="InterPro" id="IPR021372">
    <property type="entry name" value="DUF2989"/>
</dbReference>
<name>A0ABS5I2K4_9GAMM</name>
<organism evidence="1 2">
    <name type="scientific">Shewanella intestini</name>
    <dbReference type="NCBI Taxonomy" id="2017544"/>
    <lineage>
        <taxon>Bacteria</taxon>
        <taxon>Pseudomonadati</taxon>
        <taxon>Pseudomonadota</taxon>
        <taxon>Gammaproteobacteria</taxon>
        <taxon>Alteromonadales</taxon>
        <taxon>Shewanellaceae</taxon>
        <taxon>Shewanella</taxon>
    </lineage>
</organism>
<comment type="caution">
    <text evidence="1">The sequence shown here is derived from an EMBL/GenBank/DDBJ whole genome shotgun (WGS) entry which is preliminary data.</text>
</comment>
<accession>A0ABS5I2K4</accession>
<dbReference type="Proteomes" id="UP000811844">
    <property type="component" value="Unassembled WGS sequence"/>
</dbReference>
<evidence type="ECO:0000313" key="1">
    <source>
        <dbReference type="EMBL" id="MBR9727919.1"/>
    </source>
</evidence>
<reference evidence="1 2" key="1">
    <citation type="submission" date="2020-02" db="EMBL/GenBank/DDBJ databases">
        <title>Shewanella WXL01 sp. nov., a marine bacterium isolated from green algae in Luhuitou Fringing Reef (Northern South China Sea).</title>
        <authorList>
            <person name="Wang X."/>
        </authorList>
    </citation>
    <scope>NUCLEOTIDE SEQUENCE [LARGE SCALE GENOMIC DNA]</scope>
    <source>
        <strain evidence="1 2">MCCC 1A01895</strain>
    </source>
</reference>
<evidence type="ECO:0000313" key="2">
    <source>
        <dbReference type="Proteomes" id="UP000811844"/>
    </source>
</evidence>
<protein>
    <submittedName>
        <fullName evidence="1">DUF2989 domain-containing protein</fullName>
    </submittedName>
</protein>
<dbReference type="PROSITE" id="PS51257">
    <property type="entry name" value="PROKAR_LIPOPROTEIN"/>
    <property type="match status" value="1"/>
</dbReference>
<dbReference type="Pfam" id="PF11207">
    <property type="entry name" value="DUF2989"/>
    <property type="match status" value="1"/>
</dbReference>
<proteinExistence type="predicted"/>
<keyword evidence="2" id="KW-1185">Reference proteome</keyword>
<sequence length="278" mass="32304">MNKKFVIITSIGMMGLIFGLFGCEKPQNSDYICKNNPELCADLHKDSWCRFEKGDLIRHRYHLLSVEKPHGKDLYLLLRYLEKYSQCMEMASGVKHVMNTHRTEDRERAYAISTQTLAQLQEYTKNDTDVYLAYYRWTRFNDDASREIVLAAYRNNQITEPEQLASLATYYVRYSPNDAKKLYLKLFSLDDPENFDTNWLLGLASIFHQQQQLQWAYLLTKTNLLMTDNKADDHQLMGLVNGNKQTAETLNTKAKMLASLLQSGHFSQSELATQLKNI</sequence>
<dbReference type="RefSeq" id="WP_153663537.1">
    <property type="nucleotide sequence ID" value="NZ_JAAIKR010000005.1"/>
</dbReference>